<keyword evidence="7 10" id="KW-1133">Transmembrane helix</keyword>
<dbReference type="PROSITE" id="PS50929">
    <property type="entry name" value="ABC_TM1F"/>
    <property type="match status" value="1"/>
</dbReference>
<feature type="transmembrane region" description="Helical" evidence="10">
    <location>
        <begin position="173"/>
        <end position="197"/>
    </location>
</feature>
<feature type="transmembrane region" description="Helical" evidence="10">
    <location>
        <begin position="30"/>
        <end position="52"/>
    </location>
</feature>
<dbReference type="Pfam" id="PF06472">
    <property type="entry name" value="ABC_membrane_2"/>
    <property type="match status" value="1"/>
</dbReference>
<evidence type="ECO:0000256" key="5">
    <source>
        <dbReference type="ARBA" id="ARBA00022741"/>
    </source>
</evidence>
<dbReference type="InterPro" id="IPR003593">
    <property type="entry name" value="AAA+_ATPase"/>
</dbReference>
<sequence>MTSSAANAPSAWGRFLIVAKPYWKGDRKRVAWAVLVGLIALMLLDTHLAVLINRQTGELTSALSARDEERFWEAVRGMLWVVGIAVPVYALYYASRDAYANDWRRWLTHRFLDAYLGDRAYFRLAGVDNPDQRIADDVNTFTSRSLNFLLILLGSAMQLVAFSAVLWSLSKMLVAFLIVYALVGTGLSMLLFGRPLIRLNFWQLKREADFRFRLMRLRENAESIAFYRGEKQERHQLDQRLRAALLNTKKMIRAQFMLNLFQRSFSQLSLLVPFVVLAGQVLSGELEVGKAVQAGGAFAAVLSAVSLIVDNFESLSRFVAGIDRLHVMAAKLEEAPPEPGIELQPAQDLKLSKLTVKAPDSERVLVRDLSLSVPAGESLLITGASGCGKSSLLRAIAGLWTQGGGRIEHPPQEDVFFLPQRPYLQTGSLRSQLIYPSTHTDKDDAALLKVLDEVQLRHLAEGEAGLDRSEDWEKLLSGGEQQRLAFARLLVHAPRVAILDEATSALDDANQKRLYERLAQRGTTLISIAHRAAVAGFHRRVLQLTGGGRWKLSKTPPAAPADAPADGKPAAANPPSKLKNT</sequence>
<dbReference type="PROSITE" id="PS00211">
    <property type="entry name" value="ABC_TRANSPORTER_1"/>
    <property type="match status" value="1"/>
</dbReference>
<organism evidence="13 14">
    <name type="scientific">Pelomonas aquatica</name>
    <dbReference type="NCBI Taxonomy" id="431058"/>
    <lineage>
        <taxon>Bacteria</taxon>
        <taxon>Pseudomonadati</taxon>
        <taxon>Pseudomonadota</taxon>
        <taxon>Betaproteobacteria</taxon>
        <taxon>Burkholderiales</taxon>
        <taxon>Sphaerotilaceae</taxon>
        <taxon>Roseateles</taxon>
    </lineage>
</organism>
<evidence type="ECO:0000256" key="9">
    <source>
        <dbReference type="SAM" id="MobiDB-lite"/>
    </source>
</evidence>
<name>A0ABU1ZEU5_9BURK</name>
<accession>A0ABU1ZEU5</accession>
<dbReference type="PROSITE" id="PS50893">
    <property type="entry name" value="ABC_TRANSPORTER_2"/>
    <property type="match status" value="1"/>
</dbReference>
<evidence type="ECO:0000256" key="8">
    <source>
        <dbReference type="ARBA" id="ARBA00023136"/>
    </source>
</evidence>
<evidence type="ECO:0000256" key="10">
    <source>
        <dbReference type="SAM" id="Phobius"/>
    </source>
</evidence>
<evidence type="ECO:0000313" key="13">
    <source>
        <dbReference type="EMBL" id="MDR7299154.1"/>
    </source>
</evidence>
<keyword evidence="2" id="KW-0813">Transport</keyword>
<feature type="transmembrane region" description="Helical" evidence="10">
    <location>
        <begin position="77"/>
        <end position="95"/>
    </location>
</feature>
<comment type="subcellular location">
    <subcellularLocation>
        <location evidence="1">Cell membrane</location>
        <topology evidence="1">Multi-pass membrane protein</topology>
    </subcellularLocation>
</comment>
<dbReference type="RefSeq" id="WP_310348648.1">
    <property type="nucleotide sequence ID" value="NZ_JAVDXQ010000007.1"/>
</dbReference>
<evidence type="ECO:0000256" key="7">
    <source>
        <dbReference type="ARBA" id="ARBA00022989"/>
    </source>
</evidence>
<feature type="transmembrane region" description="Helical" evidence="10">
    <location>
        <begin position="260"/>
        <end position="279"/>
    </location>
</feature>
<evidence type="ECO:0000256" key="4">
    <source>
        <dbReference type="ARBA" id="ARBA00022692"/>
    </source>
</evidence>
<keyword evidence="3" id="KW-1003">Cell membrane</keyword>
<dbReference type="Gene3D" id="3.40.50.300">
    <property type="entry name" value="P-loop containing nucleotide triphosphate hydrolases"/>
    <property type="match status" value="1"/>
</dbReference>
<dbReference type="SUPFAM" id="SSF90123">
    <property type="entry name" value="ABC transporter transmembrane region"/>
    <property type="match status" value="1"/>
</dbReference>
<evidence type="ECO:0000259" key="12">
    <source>
        <dbReference type="PROSITE" id="PS50929"/>
    </source>
</evidence>
<dbReference type="InterPro" id="IPR017871">
    <property type="entry name" value="ABC_transporter-like_CS"/>
</dbReference>
<keyword evidence="4 10" id="KW-0812">Transmembrane</keyword>
<dbReference type="PANTHER" id="PTHR11384">
    <property type="entry name" value="ATP-BINDING CASSETTE, SUB-FAMILY D MEMBER"/>
    <property type="match status" value="1"/>
</dbReference>
<feature type="transmembrane region" description="Helical" evidence="10">
    <location>
        <begin position="148"/>
        <end position="167"/>
    </location>
</feature>
<reference evidence="13 14" key="1">
    <citation type="submission" date="2023-07" db="EMBL/GenBank/DDBJ databases">
        <title>Sorghum-associated microbial communities from plants grown in Nebraska, USA.</title>
        <authorList>
            <person name="Schachtman D."/>
        </authorList>
    </citation>
    <scope>NUCLEOTIDE SEQUENCE [LARGE SCALE GENOMIC DNA]</scope>
    <source>
        <strain evidence="13 14">BE310</strain>
    </source>
</reference>
<dbReference type="InterPro" id="IPR003439">
    <property type="entry name" value="ABC_transporter-like_ATP-bd"/>
</dbReference>
<dbReference type="InterPro" id="IPR050835">
    <property type="entry name" value="ABC_transporter_sub-D"/>
</dbReference>
<feature type="region of interest" description="Disordered" evidence="9">
    <location>
        <begin position="548"/>
        <end position="581"/>
    </location>
</feature>
<dbReference type="Proteomes" id="UP001180536">
    <property type="component" value="Unassembled WGS sequence"/>
</dbReference>
<dbReference type="Gene3D" id="1.20.1560.10">
    <property type="entry name" value="ABC transporter type 1, transmembrane domain"/>
    <property type="match status" value="1"/>
</dbReference>
<keyword evidence="8 10" id="KW-0472">Membrane</keyword>
<evidence type="ECO:0000256" key="3">
    <source>
        <dbReference type="ARBA" id="ARBA00022475"/>
    </source>
</evidence>
<proteinExistence type="predicted"/>
<keyword evidence="6 13" id="KW-0067">ATP-binding</keyword>
<comment type="caution">
    <text evidence="13">The sequence shown here is derived from an EMBL/GenBank/DDBJ whole genome shotgun (WGS) entry which is preliminary data.</text>
</comment>
<keyword evidence="14" id="KW-1185">Reference proteome</keyword>
<dbReference type="InterPro" id="IPR011527">
    <property type="entry name" value="ABC1_TM_dom"/>
</dbReference>
<keyword evidence="5" id="KW-0547">Nucleotide-binding</keyword>
<dbReference type="Pfam" id="PF00005">
    <property type="entry name" value="ABC_tran"/>
    <property type="match status" value="1"/>
</dbReference>
<feature type="compositionally biased region" description="Low complexity" evidence="9">
    <location>
        <begin position="560"/>
        <end position="575"/>
    </location>
</feature>
<evidence type="ECO:0000256" key="1">
    <source>
        <dbReference type="ARBA" id="ARBA00004651"/>
    </source>
</evidence>
<feature type="domain" description="ABC transporter" evidence="11">
    <location>
        <begin position="349"/>
        <end position="572"/>
    </location>
</feature>
<dbReference type="InterPro" id="IPR027417">
    <property type="entry name" value="P-loop_NTPase"/>
</dbReference>
<dbReference type="CDD" id="cd03223">
    <property type="entry name" value="ABCD_peroxisomal_ALDP"/>
    <property type="match status" value="1"/>
</dbReference>
<dbReference type="SMART" id="SM00382">
    <property type="entry name" value="AAA"/>
    <property type="match status" value="1"/>
</dbReference>
<evidence type="ECO:0000313" key="14">
    <source>
        <dbReference type="Proteomes" id="UP001180536"/>
    </source>
</evidence>
<dbReference type="EMBL" id="JAVDXQ010000007">
    <property type="protein sequence ID" value="MDR7299154.1"/>
    <property type="molecule type" value="Genomic_DNA"/>
</dbReference>
<evidence type="ECO:0000256" key="2">
    <source>
        <dbReference type="ARBA" id="ARBA00022448"/>
    </source>
</evidence>
<feature type="domain" description="ABC transmembrane type-1" evidence="12">
    <location>
        <begin position="77"/>
        <end position="317"/>
    </location>
</feature>
<dbReference type="GO" id="GO:0005524">
    <property type="term" value="F:ATP binding"/>
    <property type="evidence" value="ECO:0007669"/>
    <property type="project" value="UniProtKB-KW"/>
</dbReference>
<protein>
    <submittedName>
        <fullName evidence="13">ATP-binding cassette transporter</fullName>
    </submittedName>
</protein>
<dbReference type="PANTHER" id="PTHR11384:SF59">
    <property type="entry name" value="LYSOSOMAL COBALAMIN TRANSPORTER ABCD4"/>
    <property type="match status" value="1"/>
</dbReference>
<dbReference type="SUPFAM" id="SSF52540">
    <property type="entry name" value="P-loop containing nucleoside triphosphate hydrolases"/>
    <property type="match status" value="1"/>
</dbReference>
<evidence type="ECO:0000256" key="6">
    <source>
        <dbReference type="ARBA" id="ARBA00022840"/>
    </source>
</evidence>
<evidence type="ECO:0000259" key="11">
    <source>
        <dbReference type="PROSITE" id="PS50893"/>
    </source>
</evidence>
<gene>
    <name evidence="13" type="ORF">J2X16_004522</name>
</gene>
<dbReference type="InterPro" id="IPR036640">
    <property type="entry name" value="ABC1_TM_sf"/>
</dbReference>